<dbReference type="PANTHER" id="PTHR43775:SF37">
    <property type="entry name" value="SI:DKEY-61P9.11"/>
    <property type="match status" value="1"/>
</dbReference>
<feature type="domain" description="Ketosynthase family 3 (KS3)" evidence="14">
    <location>
        <begin position="678"/>
        <end position="1076"/>
    </location>
</feature>
<evidence type="ECO:0000256" key="6">
    <source>
        <dbReference type="ARBA" id="ARBA00022553"/>
    </source>
</evidence>
<dbReference type="SUPFAM" id="SSF52777">
    <property type="entry name" value="CoA-dependent acyltransferases"/>
    <property type="match status" value="2"/>
</dbReference>
<dbReference type="InterPro" id="IPR040097">
    <property type="entry name" value="FAAL/FAAC"/>
</dbReference>
<gene>
    <name evidence="15" type="ORF">RJ45_08865</name>
</gene>
<evidence type="ECO:0000256" key="3">
    <source>
        <dbReference type="ARBA" id="ARBA00005194"/>
    </source>
</evidence>
<dbReference type="InterPro" id="IPR001227">
    <property type="entry name" value="Ac_transferase_dom_sf"/>
</dbReference>
<dbReference type="SUPFAM" id="SSF53901">
    <property type="entry name" value="Thiolase-like"/>
    <property type="match status" value="1"/>
</dbReference>
<dbReference type="SUPFAM" id="SSF56801">
    <property type="entry name" value="Acetyl-CoA synthetase-like"/>
    <property type="match status" value="2"/>
</dbReference>
<dbReference type="InterPro" id="IPR020806">
    <property type="entry name" value="PKS_PP-bd"/>
</dbReference>
<dbReference type="InterPro" id="IPR015421">
    <property type="entry name" value="PyrdxlP-dep_Trfase_major"/>
</dbReference>
<dbReference type="Gene3D" id="3.30.300.30">
    <property type="match status" value="2"/>
</dbReference>
<dbReference type="Pfam" id="PF13193">
    <property type="entry name" value="AMP-binding_C"/>
    <property type="match status" value="1"/>
</dbReference>
<comment type="pathway">
    <text evidence="3">Lipid metabolism; fatty acid biosynthesis.</text>
</comment>
<comment type="caution">
    <text evidence="15">The sequence shown here is derived from an EMBL/GenBank/DDBJ whole genome shotgun (WGS) entry which is preliminary data.</text>
</comment>
<dbReference type="EMBL" id="JWLZ01000135">
    <property type="protein sequence ID" value="KHT64006.1"/>
    <property type="molecule type" value="Genomic_DNA"/>
</dbReference>
<evidence type="ECO:0000256" key="8">
    <source>
        <dbReference type="ARBA" id="ARBA00022832"/>
    </source>
</evidence>
<dbReference type="SUPFAM" id="SSF52151">
    <property type="entry name" value="FabD/lysophospholipase-like"/>
    <property type="match status" value="1"/>
</dbReference>
<dbReference type="InterPro" id="IPR016035">
    <property type="entry name" value="Acyl_Trfase/lysoPLipase"/>
</dbReference>
<dbReference type="InterPro" id="IPR014031">
    <property type="entry name" value="Ketoacyl_synth_C"/>
</dbReference>
<evidence type="ECO:0000256" key="1">
    <source>
        <dbReference type="ARBA" id="ARBA00001933"/>
    </source>
</evidence>
<dbReference type="InterPro" id="IPR050091">
    <property type="entry name" value="PKS_NRPS_Biosynth_Enz"/>
</dbReference>
<dbReference type="SUPFAM" id="SSF55048">
    <property type="entry name" value="Probable ACP-binding domain of malonyl-CoA ACP transacylase"/>
    <property type="match status" value="1"/>
</dbReference>
<keyword evidence="5" id="KW-0596">Phosphopantetheine</keyword>
<dbReference type="SMART" id="SM00823">
    <property type="entry name" value="PKS_PP"/>
    <property type="match status" value="3"/>
</dbReference>
<dbReference type="GO" id="GO:0071766">
    <property type="term" value="P:Actinobacterium-type cell wall biogenesis"/>
    <property type="evidence" value="ECO:0007669"/>
    <property type="project" value="UniProtKB-ARBA"/>
</dbReference>
<sequence length="3271" mass="355760">MDPDFTVYSFLKGGETVSESLTFSELDSISKSYATQLKEHLSFDECAVLLYPAGLDFLTSLFACFYGGIIGIPVQMHGFSRLPEMLPKIMRIAESAGTTTILTTSTMLNKLANLKQKIPELEKYNWIATNTLEPHCAKAWQPVPITPEKVAYLQFTSGSTSEPKGVVLTHRNLIENMFSFDYRWGHDRNSKMVTWMPHFHDLGLIYGMLQAVYNGFSTYIMSPVTFIQKPYRWLKAMSDYRATHTMAPNFAYDLCLRKVSDEQLSGLELGSWRVAQNAAETVRTETLRQFSDKFAPAGFRPETFCVAYGLAEATCKVTSTPAAGIPGTVYADSHALEQGWIRDAADEHTARAIVSCGVPAPNTEVKIVNPSDFALCEDNRIGEIWVEGDILSQGYWKDSRKTADAFHFKISTEVDDGKRYLRTGDLGFVRDGELYMTGRLKDLLVIDGENHYPQDIEWTVDKCHPLVRAGGCAAFPITIDGKDHLGVVQEVERNFKAESGEEIFQVIRDQIAKHHALEVAGIVLLRPGALLKTTSGKVQRAANKQGFLGQSLKQVASWYSAALLPVVEAQQAGTPAVASAMRPATACTAQQLEAWLIAKLGELTAKPVDDIDSLSPFSSFGLGSRALVGLSGELEEFYGQAVSPTVFYDYPTTRDLARALAGETVSEGEGRKADGSQEHDVAVVGMACRFAGAANLEQYWAMLAEGQSSIRPAGDLPDAGYLDDAEGFDAEFFGISPLEAEQMDPQQRWLLEQSWHALEDAGIPPRSLAGSRTGVFVGISASDYAIELAKQGAAIDAHACTGASHSLAASRISYFLDLKGPSLAVDTACSSSLVAVHLAMQSLHRGECELAIVGGANMIRNPEWNQALTKAGMLSADAACHTFDAKANGYVRGEGCGVVILARADSPSLAHSHPQAWLIGSATNQDGRSNGITAPNGLAQQDVIRQALADAQVSPSELSYVETHGTGTPLGDPIEINALKAVFGKTPVALGAAKTNIGHLEAAAGIAGLIKTVLSMQNQWLPKLANFEQVNPHIQLEDSGIELLQAGRKWKAELPRVAGVSGFSFGGANAHVVVREAKAANSQPATNFSPELTLLSAQSSSSLQALAEQLAGRLAQHAPSAMTDVNYALATGRSHHTHRLAVVAGSVQQAIEALSQQSGVIGQARPDRQPRIGFVFTGQGSQFLGMGKALYQQLPEARALFDKADAVITVHGHHGLLDLLTGNAGAEQLLAIPPFAQTALYVLEVAIARWWLAIGVEPAVIVGHSLGEYAGAVIAGCMSFEDGLELVIRRAELIDALSPAGAMLAVSATAEQLLPLLGKGVSIAASNAPRAITLSGAEADISSCCDRLEEEGIAYRRLEVNKPYHSPLMAEVAGELDKFAAAMRFSAPGYPLISNVTGRQHDGDRAIASRYWSEHLLSPVQFAEGVKTAVDAGCDFFIEIGPKPVLSQLVRQLAGVGKEGVAACMDTEQPLEQSFGRVLAGLYTRGAYVDWSAALGGKRCCQVSLPNYPFSHKPYWVASPLSSSQDVGTPLVAESKDGAEVSSEPVLGLIANVLKIDRSSLDPCSTFFELGADSIILVRMIGQIEDVFGVQLTIRQIFEQLTDVQSLADFVAEHALESQVATPPVSASSTAACCAEVSEPASLPVSHSLPELATNPEYHGLFEQQIKLVSELVQSQLALLGTGQTVSPSSNTVANASGKPEAKASAKKVVLPPWRPRTDDENSYSERQKQLLDQWIHTFNRRTPSSKHYAQQYRTSLADNRTVAGFRVSTKEMLYPLVVKQSSGARLNDADGNEYIDLTMGFGASLFGHNPDFINQAIAEQLQEGMPLGPQSPLVGEVADLMCQLTGMERVTFCNTGSDSVMAACRIARAATERSKIVIFSGSYHGTFDGILGRENHQQDNAESVPVAPGVMQGMIDDLVVLPYGEQAAIDYIREHGGDIAAVLVEGVQSRRPTLQPKAFLLTLRELTSEQGNVLIFDEVLTGFRIHQQGAQGWYGIQADMATYGKIAGGGLPCGIVAGKAEIMDVVDGGFWQYGDHSAPESSNTTFIAGTFCKHPLMLAAARAALQRLKDEGPALQERLNAKTDRLADELNQFFGEIGTPLKVLNCGSLFRFQYTGDLEILYYHLQYRGLFIWEGRNCFLSLAHTDDDIAYIVSSIKDCVRGLVETGFLIGKYVQPSGITSMGFGSPAGLPAQLGDAGNNVSSFPLTSAQQHVLVASEAARDIASAYNEPVVLELLGQLNLSALEQAIEQVVRRHPALRSRVNTAEGEQVFAPGATVELARWQLDEEGDTTHQRLTRLLEEEIAKPFELDPDNSLVRIGLVRLGHDHHFLVVVAHHAIIDGLSYHVLINEIGQLYRHYSAGDDTAELAPAMGFHTYCEWIRQKTDLAKEQAYWQSRLGTLPPALDLPTDFPRPAVLACNGGRCVHTLEPAFTEQIKAFAKQKGCTPFMFMFSAFTLLLHRLSGQDDIVVGTPVSIRPSDQEAEHLIGYCLNVLPVRSQVGSDDTLGNYLTQMRSELLDAYEHQHLLFADLVKMLDVPRDTSRAPLIQALFNMETVEQPDFGTLSALFTIPPIQFTKYDITMNAMELNGAIELVLDYNSKLFSHETAVRLLQRMEALLHRFFSAPDASAKAVSVLASQEQALMEQWNQTDTEYQVGQRGLVTDFELLAEESPQLPAVYCRDEVLTYQELNNKANQVARYLVDKGVKVGDRVGVCLDRSSALIVSLFAVLKTGASYVPLDPNYPQDRLAMMLDDAGAGVVVGRAQTVPQGLLDGTVLVDIELVADQLGHYSAENLELAIGEESTAYMIYTSGSTGRPKGVRLTHRNAAAMLAWGRRTFRRDELRQVLASTSICFDLSVFEIFLPLSTGGALTLVENALEVIDAEHGGNYSLLNTVPSVMVEMLERDLLPESVAVVNLAGEPLKPSLVERIHAQRKGIKLCNLYGPSECTTYVSHAELPPHRSRDVHIGKPIDNTRFYILDERLNEVPIGVSGELYIAGDSVSPGYLNRDELNTASFIKLPNKEKGAVYRTGDIVRYRHDGNIEYLGRKDHQVKINGFRIELGEIESVIAQSPDVDEVVVKAIANDQGAYRLIGFVGSQHRAHSGGLLSDELNRQLRALLPGYMLPEHIEVLERLPLTVNGKVDRSKLTWDECAPEAAAESVQKRRETPTEISLKAIWRQVLNLGDIAFDGDFFVLGGDSFLAMRLVQKIKQEFDVRIYLSDVINSPRLFELAAHVDSLATGGSLELEEFMDEIGHLDAEQFEGLLKEVLNDE</sequence>
<dbReference type="Proteomes" id="UP000031278">
    <property type="component" value="Unassembled WGS sequence"/>
</dbReference>
<feature type="domain" description="Carrier" evidence="13">
    <location>
        <begin position="587"/>
        <end position="664"/>
    </location>
</feature>
<dbReference type="Gene3D" id="3.40.50.12780">
    <property type="entry name" value="N-terminal domain of ligase-like"/>
    <property type="match status" value="2"/>
</dbReference>
<dbReference type="InterPro" id="IPR049704">
    <property type="entry name" value="Aminotrans_3_PPA_site"/>
</dbReference>
<keyword evidence="8" id="KW-0276">Fatty acid metabolism</keyword>
<dbReference type="GO" id="GO:0030170">
    <property type="term" value="F:pyridoxal phosphate binding"/>
    <property type="evidence" value="ECO:0007669"/>
    <property type="project" value="InterPro"/>
</dbReference>
<dbReference type="Gene3D" id="3.30.559.10">
    <property type="entry name" value="Chloramphenicol acetyltransferase-like domain"/>
    <property type="match status" value="1"/>
</dbReference>
<evidence type="ECO:0000256" key="4">
    <source>
        <dbReference type="ARBA" id="ARBA00006432"/>
    </source>
</evidence>
<dbReference type="GO" id="GO:0031177">
    <property type="term" value="F:phosphopantetheine binding"/>
    <property type="evidence" value="ECO:0007669"/>
    <property type="project" value="InterPro"/>
</dbReference>
<dbReference type="Pfam" id="PF16197">
    <property type="entry name" value="KAsynt_C_assoc"/>
    <property type="match status" value="1"/>
</dbReference>
<comment type="similarity">
    <text evidence="11">In the C-terminal section; belongs to the NRP synthetase family.</text>
</comment>
<organism evidence="15 16">
    <name type="scientific">Photobacterium gaetbulicola</name>
    <dbReference type="NCBI Taxonomy" id="1295392"/>
    <lineage>
        <taxon>Bacteria</taxon>
        <taxon>Pseudomonadati</taxon>
        <taxon>Pseudomonadota</taxon>
        <taxon>Gammaproteobacteria</taxon>
        <taxon>Vibrionales</taxon>
        <taxon>Vibrionaceae</taxon>
        <taxon>Photobacterium</taxon>
    </lineage>
</organism>
<dbReference type="InterPro" id="IPR014030">
    <property type="entry name" value="Ketoacyl_synth_N"/>
</dbReference>
<dbReference type="InterPro" id="IPR000873">
    <property type="entry name" value="AMP-dep_synth/lig_dom"/>
</dbReference>
<dbReference type="FunFam" id="3.40.50.980:FF:000001">
    <property type="entry name" value="Non-ribosomal peptide synthetase"/>
    <property type="match status" value="1"/>
</dbReference>
<dbReference type="FunFam" id="3.40.50.12780:FF:000013">
    <property type="entry name" value="Long-chain-fatty-acid--AMP ligase FadD32"/>
    <property type="match status" value="1"/>
</dbReference>
<dbReference type="CDD" id="cd05931">
    <property type="entry name" value="FAAL"/>
    <property type="match status" value="1"/>
</dbReference>
<dbReference type="PROSITE" id="PS00600">
    <property type="entry name" value="AA_TRANSFER_CLASS_3"/>
    <property type="match status" value="1"/>
</dbReference>
<dbReference type="GO" id="GO:0006633">
    <property type="term" value="P:fatty acid biosynthetic process"/>
    <property type="evidence" value="ECO:0007669"/>
    <property type="project" value="UniProtKB-UniPathway"/>
</dbReference>
<feature type="domain" description="Carrier" evidence="13">
    <location>
        <begin position="3163"/>
        <end position="3238"/>
    </location>
</feature>
<evidence type="ECO:0000256" key="9">
    <source>
        <dbReference type="ARBA" id="ARBA00022898"/>
    </source>
</evidence>
<dbReference type="PROSITE" id="PS00012">
    <property type="entry name" value="PHOSPHOPANTETHEINE"/>
    <property type="match status" value="1"/>
</dbReference>
<dbReference type="InterPro" id="IPR015424">
    <property type="entry name" value="PyrdxlP-dep_Trfase"/>
</dbReference>
<reference evidence="15 16" key="1">
    <citation type="submission" date="2014-12" db="EMBL/GenBank/DDBJ databases">
        <title>Genome sequencing of Photobacterium gaetbulicola AD005a.</title>
        <authorList>
            <person name="Adrian T.G.S."/>
            <person name="Chan K.G."/>
        </authorList>
    </citation>
    <scope>NUCLEOTIDE SEQUENCE [LARGE SCALE GENOMIC DNA]</scope>
    <source>
        <strain evidence="15 16">AD005a</strain>
    </source>
</reference>
<evidence type="ECO:0000256" key="12">
    <source>
        <dbReference type="SAM" id="MobiDB-lite"/>
    </source>
</evidence>
<dbReference type="Gene3D" id="3.40.640.10">
    <property type="entry name" value="Type I PLP-dependent aspartate aminotransferase-like (Major domain)"/>
    <property type="match status" value="1"/>
</dbReference>
<dbReference type="Gene3D" id="3.30.559.30">
    <property type="entry name" value="Nonribosomal peptide synthetase, condensation domain"/>
    <property type="match status" value="1"/>
</dbReference>
<dbReference type="NCBIfam" id="TIGR01733">
    <property type="entry name" value="AA-adenyl-dom"/>
    <property type="match status" value="1"/>
</dbReference>
<dbReference type="InterPro" id="IPR001242">
    <property type="entry name" value="Condensation_dom"/>
</dbReference>
<dbReference type="Pfam" id="PF00501">
    <property type="entry name" value="AMP-binding"/>
    <property type="match status" value="2"/>
</dbReference>
<evidence type="ECO:0000313" key="16">
    <source>
        <dbReference type="Proteomes" id="UP000031278"/>
    </source>
</evidence>
<dbReference type="Pfam" id="PF00668">
    <property type="entry name" value="Condensation"/>
    <property type="match status" value="1"/>
</dbReference>
<dbReference type="InterPro" id="IPR032821">
    <property type="entry name" value="PKS_assoc"/>
</dbReference>
<dbReference type="InterPro" id="IPR005814">
    <property type="entry name" value="Aminotrans_3"/>
</dbReference>
<dbReference type="InterPro" id="IPR009081">
    <property type="entry name" value="PP-bd_ACP"/>
</dbReference>
<dbReference type="InterPro" id="IPR036736">
    <property type="entry name" value="ACP-like_sf"/>
</dbReference>
<dbReference type="InterPro" id="IPR014043">
    <property type="entry name" value="Acyl_transferase_dom"/>
</dbReference>
<dbReference type="Pfam" id="PF00698">
    <property type="entry name" value="Acyl_transf_1"/>
    <property type="match status" value="1"/>
</dbReference>
<dbReference type="CDD" id="cd19531">
    <property type="entry name" value="LCL_NRPS-like"/>
    <property type="match status" value="1"/>
</dbReference>
<keyword evidence="9" id="KW-0663">Pyridoxal phosphate</keyword>
<dbReference type="SMART" id="SM00827">
    <property type="entry name" value="PKS_AT"/>
    <property type="match status" value="1"/>
</dbReference>
<dbReference type="PROSITE" id="PS52004">
    <property type="entry name" value="KS3_2"/>
    <property type="match status" value="1"/>
</dbReference>
<dbReference type="SMART" id="SM00825">
    <property type="entry name" value="PKS_KS"/>
    <property type="match status" value="1"/>
</dbReference>
<evidence type="ECO:0000256" key="2">
    <source>
        <dbReference type="ARBA" id="ARBA00001957"/>
    </source>
</evidence>
<dbReference type="InterPro" id="IPR016039">
    <property type="entry name" value="Thiolase-like"/>
</dbReference>
<dbReference type="InterPro" id="IPR018201">
    <property type="entry name" value="Ketoacyl_synth_AS"/>
</dbReference>
<dbReference type="InterPro" id="IPR010071">
    <property type="entry name" value="AA_adenyl_dom"/>
</dbReference>
<dbReference type="PROSITE" id="PS00606">
    <property type="entry name" value="KS3_1"/>
    <property type="match status" value="1"/>
</dbReference>
<dbReference type="InterPro" id="IPR020841">
    <property type="entry name" value="PKS_Beta-ketoAc_synthase_dom"/>
</dbReference>
<keyword evidence="7" id="KW-0808">Transferase</keyword>
<dbReference type="InterPro" id="IPR025110">
    <property type="entry name" value="AMP-bd_C"/>
</dbReference>
<dbReference type="Pfam" id="PF02801">
    <property type="entry name" value="Ketoacyl-synt_C"/>
    <property type="match status" value="1"/>
</dbReference>
<dbReference type="PANTHER" id="PTHR43775">
    <property type="entry name" value="FATTY ACID SYNTHASE"/>
    <property type="match status" value="1"/>
</dbReference>
<evidence type="ECO:0000256" key="5">
    <source>
        <dbReference type="ARBA" id="ARBA00022450"/>
    </source>
</evidence>
<dbReference type="InterPro" id="IPR045851">
    <property type="entry name" value="AMP-bd_C_sf"/>
</dbReference>
<dbReference type="GO" id="GO:0004312">
    <property type="term" value="F:fatty acid synthase activity"/>
    <property type="evidence" value="ECO:0007669"/>
    <property type="project" value="TreeGrafter"/>
</dbReference>
<dbReference type="GO" id="GO:0008483">
    <property type="term" value="F:transaminase activity"/>
    <property type="evidence" value="ECO:0007669"/>
    <property type="project" value="InterPro"/>
</dbReference>
<dbReference type="InterPro" id="IPR023213">
    <property type="entry name" value="CAT-like_dom_sf"/>
</dbReference>
<dbReference type="SUPFAM" id="SSF53383">
    <property type="entry name" value="PLP-dependent transferases"/>
    <property type="match status" value="1"/>
</dbReference>
<accession>A0A0B9GZ28</accession>
<proteinExistence type="inferred from homology"/>
<dbReference type="SUPFAM" id="SSF47336">
    <property type="entry name" value="ACP-like"/>
    <property type="match status" value="3"/>
</dbReference>
<dbReference type="PROSITE" id="PS00455">
    <property type="entry name" value="AMP_BINDING"/>
    <property type="match status" value="2"/>
</dbReference>
<dbReference type="InterPro" id="IPR042099">
    <property type="entry name" value="ANL_N_sf"/>
</dbReference>
<evidence type="ECO:0000256" key="10">
    <source>
        <dbReference type="ARBA" id="ARBA00023098"/>
    </source>
</evidence>
<comment type="similarity">
    <text evidence="4">Belongs to the ATP-dependent AMP-binding enzyme family.</text>
</comment>
<dbReference type="InterPro" id="IPR015422">
    <property type="entry name" value="PyrdxlP-dep_Trfase_small"/>
</dbReference>
<dbReference type="CDD" id="cd00833">
    <property type="entry name" value="PKS"/>
    <property type="match status" value="1"/>
</dbReference>
<dbReference type="InterPro" id="IPR020845">
    <property type="entry name" value="AMP-binding_CS"/>
</dbReference>
<dbReference type="Pfam" id="PF00202">
    <property type="entry name" value="Aminotran_3"/>
    <property type="match status" value="1"/>
</dbReference>
<feature type="domain" description="Carrier" evidence="13">
    <location>
        <begin position="1540"/>
        <end position="1615"/>
    </location>
</feature>
<dbReference type="Gene3D" id="3.90.1150.10">
    <property type="entry name" value="Aspartate Aminotransferase, domain 1"/>
    <property type="match status" value="1"/>
</dbReference>
<protein>
    <recommendedName>
        <fullName evidence="17">Beta-ketoacyl synthase</fullName>
    </recommendedName>
</protein>
<evidence type="ECO:0000259" key="13">
    <source>
        <dbReference type="PROSITE" id="PS50075"/>
    </source>
</evidence>
<dbReference type="Pfam" id="PF00550">
    <property type="entry name" value="PP-binding"/>
    <property type="match status" value="3"/>
</dbReference>
<dbReference type="Gene3D" id="3.40.366.10">
    <property type="entry name" value="Malonyl-Coenzyme A Acyl Carrier Protein, domain 2"/>
    <property type="match status" value="1"/>
</dbReference>
<evidence type="ECO:0000259" key="14">
    <source>
        <dbReference type="PROSITE" id="PS52004"/>
    </source>
</evidence>
<dbReference type="Gene3D" id="3.30.70.3290">
    <property type="match status" value="1"/>
</dbReference>
<evidence type="ECO:0008006" key="17">
    <source>
        <dbReference type="Google" id="ProtNLM"/>
    </source>
</evidence>
<keyword evidence="10" id="KW-0443">Lipid metabolism</keyword>
<keyword evidence="6" id="KW-0597">Phosphoprotein</keyword>
<comment type="cofactor">
    <cofactor evidence="1">
        <name>pyridoxal 5'-phosphate</name>
        <dbReference type="ChEBI" id="CHEBI:597326"/>
    </cofactor>
</comment>
<evidence type="ECO:0000256" key="7">
    <source>
        <dbReference type="ARBA" id="ARBA00022679"/>
    </source>
</evidence>
<dbReference type="Pfam" id="PF00109">
    <property type="entry name" value="ketoacyl-synt"/>
    <property type="match status" value="1"/>
</dbReference>
<name>A0A0B9GZ28_9GAMM</name>
<dbReference type="PROSITE" id="PS50075">
    <property type="entry name" value="CARRIER"/>
    <property type="match status" value="3"/>
</dbReference>
<feature type="region of interest" description="Disordered" evidence="12">
    <location>
        <begin position="1688"/>
        <end position="1708"/>
    </location>
</feature>
<dbReference type="GO" id="GO:0004315">
    <property type="term" value="F:3-oxoacyl-[acyl-carrier-protein] synthase activity"/>
    <property type="evidence" value="ECO:0007669"/>
    <property type="project" value="InterPro"/>
</dbReference>
<dbReference type="Gene3D" id="3.40.47.10">
    <property type="match status" value="1"/>
</dbReference>
<dbReference type="UniPathway" id="UPA00094"/>
<comment type="cofactor">
    <cofactor evidence="2">
        <name>pantetheine 4'-phosphate</name>
        <dbReference type="ChEBI" id="CHEBI:47942"/>
    </cofactor>
</comment>
<evidence type="ECO:0000256" key="11">
    <source>
        <dbReference type="ARBA" id="ARBA00029443"/>
    </source>
</evidence>
<dbReference type="InterPro" id="IPR016036">
    <property type="entry name" value="Malonyl_transacylase_ACP-bd"/>
</dbReference>
<evidence type="ECO:0000313" key="15">
    <source>
        <dbReference type="EMBL" id="KHT64006.1"/>
    </source>
</evidence>
<dbReference type="InterPro" id="IPR006162">
    <property type="entry name" value="Ppantetheine_attach_site"/>
</dbReference>
<dbReference type="Gene3D" id="1.10.1200.10">
    <property type="entry name" value="ACP-like"/>
    <property type="match status" value="3"/>
</dbReference>
<dbReference type="Pfam" id="PF23024">
    <property type="entry name" value="AMP-dom_DIP2-like"/>
    <property type="match status" value="1"/>
</dbReference>